<protein>
    <recommendedName>
        <fullName evidence="2">UPF0235 protein V0U35_01050</fullName>
    </recommendedName>
</protein>
<keyword evidence="4" id="KW-1185">Reference proteome</keyword>
<name>A0ABU7LUM0_9PROT</name>
<organism evidence="3 4">
    <name type="scientific">Hyphobacterium marinum</name>
    <dbReference type="NCBI Taxonomy" id="3116574"/>
    <lineage>
        <taxon>Bacteria</taxon>
        <taxon>Pseudomonadati</taxon>
        <taxon>Pseudomonadota</taxon>
        <taxon>Alphaproteobacteria</taxon>
        <taxon>Maricaulales</taxon>
        <taxon>Maricaulaceae</taxon>
        <taxon>Hyphobacterium</taxon>
    </lineage>
</organism>
<evidence type="ECO:0000313" key="3">
    <source>
        <dbReference type="EMBL" id="MEE2565250.1"/>
    </source>
</evidence>
<dbReference type="InterPro" id="IPR003746">
    <property type="entry name" value="DUF167"/>
</dbReference>
<dbReference type="EMBL" id="JAZDRO010000001">
    <property type="protein sequence ID" value="MEE2565250.1"/>
    <property type="molecule type" value="Genomic_DNA"/>
</dbReference>
<dbReference type="HAMAP" id="MF_00634">
    <property type="entry name" value="UPF0235"/>
    <property type="match status" value="1"/>
</dbReference>
<evidence type="ECO:0000256" key="2">
    <source>
        <dbReference type="HAMAP-Rule" id="MF_00634"/>
    </source>
</evidence>
<dbReference type="SUPFAM" id="SSF69786">
    <property type="entry name" value="YggU-like"/>
    <property type="match status" value="1"/>
</dbReference>
<dbReference type="NCBIfam" id="TIGR00251">
    <property type="entry name" value="DUF167 family protein"/>
    <property type="match status" value="1"/>
</dbReference>
<dbReference type="SMART" id="SM01152">
    <property type="entry name" value="DUF167"/>
    <property type="match status" value="1"/>
</dbReference>
<dbReference type="PANTHER" id="PTHR13420">
    <property type="entry name" value="UPF0235 PROTEIN C15ORF40"/>
    <property type="match status" value="1"/>
</dbReference>
<evidence type="ECO:0000313" key="4">
    <source>
        <dbReference type="Proteomes" id="UP001310692"/>
    </source>
</evidence>
<accession>A0ABU7LUM0</accession>
<comment type="similarity">
    <text evidence="1 2">Belongs to the UPF0235 family.</text>
</comment>
<dbReference type="RefSeq" id="WP_330194788.1">
    <property type="nucleotide sequence ID" value="NZ_JAZDRO010000001.1"/>
</dbReference>
<reference evidence="3 4" key="1">
    <citation type="submission" date="2024-01" db="EMBL/GenBank/DDBJ databases">
        <title>Hyphobacterium bacterium isolated from marine sediment.</title>
        <authorList>
            <person name="Zhao S."/>
        </authorList>
    </citation>
    <scope>NUCLEOTIDE SEQUENCE [LARGE SCALE GENOMIC DNA]</scope>
    <source>
        <strain evidence="3 4">Y60-23</strain>
    </source>
</reference>
<sequence>MGWLRSDGSGLLIRVRLTPKSASDRIEGVESGADGTAWLKARVRALPADGAANAALLKLLAKAIGVPKSALGLASGATARIKTVRVDADLAPDTVRARLESGG</sequence>
<dbReference type="Pfam" id="PF02594">
    <property type="entry name" value="DUF167"/>
    <property type="match status" value="1"/>
</dbReference>
<proteinExistence type="inferred from homology"/>
<dbReference type="PANTHER" id="PTHR13420:SF7">
    <property type="entry name" value="UPF0235 PROTEIN C15ORF40"/>
    <property type="match status" value="1"/>
</dbReference>
<dbReference type="InterPro" id="IPR036591">
    <property type="entry name" value="YggU-like_sf"/>
</dbReference>
<evidence type="ECO:0000256" key="1">
    <source>
        <dbReference type="ARBA" id="ARBA00010364"/>
    </source>
</evidence>
<dbReference type="Gene3D" id="3.30.1200.10">
    <property type="entry name" value="YggU-like"/>
    <property type="match status" value="1"/>
</dbReference>
<comment type="caution">
    <text evidence="3">The sequence shown here is derived from an EMBL/GenBank/DDBJ whole genome shotgun (WGS) entry which is preliminary data.</text>
</comment>
<gene>
    <name evidence="3" type="ORF">V0U35_01050</name>
</gene>
<dbReference type="Proteomes" id="UP001310692">
    <property type="component" value="Unassembled WGS sequence"/>
</dbReference>